<dbReference type="AlphaFoldDB" id="A0A7Z9C0F1"/>
<proteinExistence type="predicted"/>
<evidence type="ECO:0000256" key="1">
    <source>
        <dbReference type="SAM" id="Phobius"/>
    </source>
</evidence>
<comment type="caution">
    <text evidence="2">The sequence shown here is derived from an EMBL/GenBank/DDBJ whole genome shotgun (WGS) entry which is preliminary data.</text>
</comment>
<evidence type="ECO:0000313" key="3">
    <source>
        <dbReference type="Proteomes" id="UP000184550"/>
    </source>
</evidence>
<feature type="transmembrane region" description="Helical" evidence="1">
    <location>
        <begin position="42"/>
        <end position="65"/>
    </location>
</feature>
<feature type="transmembrane region" description="Helical" evidence="1">
    <location>
        <begin position="106"/>
        <end position="128"/>
    </location>
</feature>
<dbReference type="EMBL" id="CZCU02000161">
    <property type="protein sequence ID" value="VXD24780.1"/>
    <property type="molecule type" value="Genomic_DNA"/>
</dbReference>
<accession>A0A7Z9C0F1</accession>
<feature type="transmembrane region" description="Helical" evidence="1">
    <location>
        <begin position="77"/>
        <end position="100"/>
    </location>
</feature>
<evidence type="ECO:0000313" key="2">
    <source>
        <dbReference type="EMBL" id="VXD24780.1"/>
    </source>
</evidence>
<sequence length="183" mass="17614">MTDKDNQDLQNVAEATGYAATGAAVGTGVAATVGGMGLVGGFGGVAVGAAPVVAAGAVVGTAAYGAKKALEAGDATALGAIAVGAVGGAGVSAVVGGMGLAVAGTAVGIGMAPVVAAGAVVGLAGYGIKKLVDDHLENLEQEQLGNAIANKLNENLETAKKAKLEVEQAARDEFWKQRDLADK</sequence>
<dbReference type="Proteomes" id="UP000184550">
    <property type="component" value="Unassembled WGS sequence"/>
</dbReference>
<organism evidence="2 3">
    <name type="scientific">Planktothrix serta PCC 8927</name>
    <dbReference type="NCBI Taxonomy" id="671068"/>
    <lineage>
        <taxon>Bacteria</taxon>
        <taxon>Bacillati</taxon>
        <taxon>Cyanobacteriota</taxon>
        <taxon>Cyanophyceae</taxon>
        <taxon>Oscillatoriophycideae</taxon>
        <taxon>Oscillatoriales</taxon>
        <taxon>Microcoleaceae</taxon>
        <taxon>Planktothrix</taxon>
    </lineage>
</organism>
<name>A0A7Z9C0F1_9CYAN</name>
<keyword evidence="3" id="KW-1185">Reference proteome</keyword>
<keyword evidence="1" id="KW-1133">Transmembrane helix</keyword>
<protein>
    <submittedName>
        <fullName evidence="2">Uncharacterized protein</fullName>
    </submittedName>
</protein>
<keyword evidence="1" id="KW-0812">Transmembrane</keyword>
<keyword evidence="1" id="KW-0472">Membrane</keyword>
<gene>
    <name evidence="2" type="ORF">PL8927_830137</name>
</gene>
<dbReference type="RefSeq" id="WP_197047548.1">
    <property type="nucleotide sequence ID" value="NZ_LR734883.1"/>
</dbReference>
<reference evidence="2" key="1">
    <citation type="submission" date="2019-10" db="EMBL/GenBank/DDBJ databases">
        <authorList>
            <consortium name="Genoscope - CEA"/>
            <person name="William W."/>
        </authorList>
    </citation>
    <scope>NUCLEOTIDE SEQUENCE [LARGE SCALE GENOMIC DNA]</scope>
    <source>
        <strain evidence="2">BBR_PRJEB10992</strain>
    </source>
</reference>